<dbReference type="EMBL" id="UOEP01000118">
    <property type="protein sequence ID" value="VAW20346.1"/>
    <property type="molecule type" value="Genomic_DNA"/>
</dbReference>
<gene>
    <name evidence="1" type="ORF">MNBD_BACTEROID01-812</name>
</gene>
<sequence>MKSLITHLAALAFLSCNQTPPPGECSPTPSKRQLAWYKMGFYAFAHFNMGTSSGIGVYNAPKQTNI</sequence>
<reference evidence="1" key="1">
    <citation type="submission" date="2018-06" db="EMBL/GenBank/DDBJ databases">
        <authorList>
            <person name="Zhirakovskaya E."/>
        </authorList>
    </citation>
    <scope>NUCLEOTIDE SEQUENCE</scope>
</reference>
<dbReference type="AlphaFoldDB" id="A0A3B0UL74"/>
<evidence type="ECO:0000313" key="1">
    <source>
        <dbReference type="EMBL" id="VAW20346.1"/>
    </source>
</evidence>
<name>A0A3B0UL74_9ZZZZ</name>
<organism evidence="1">
    <name type="scientific">hydrothermal vent metagenome</name>
    <dbReference type="NCBI Taxonomy" id="652676"/>
    <lineage>
        <taxon>unclassified sequences</taxon>
        <taxon>metagenomes</taxon>
        <taxon>ecological metagenomes</taxon>
    </lineage>
</organism>
<evidence type="ECO:0008006" key="2">
    <source>
        <dbReference type="Google" id="ProtNLM"/>
    </source>
</evidence>
<proteinExistence type="predicted"/>
<protein>
    <recommendedName>
        <fullName evidence="2">Lipoprotein</fullName>
    </recommendedName>
</protein>
<accession>A0A3B0UL74</accession>
<dbReference type="PROSITE" id="PS51257">
    <property type="entry name" value="PROKAR_LIPOPROTEIN"/>
    <property type="match status" value="1"/>
</dbReference>